<evidence type="ECO:0000256" key="2">
    <source>
        <dbReference type="ARBA" id="ARBA00022475"/>
    </source>
</evidence>
<dbReference type="InterPro" id="IPR025857">
    <property type="entry name" value="MacB_PCD"/>
</dbReference>
<feature type="domain" description="MacB-like periplasmic core" evidence="9">
    <location>
        <begin position="23"/>
        <end position="212"/>
    </location>
</feature>
<feature type="transmembrane region" description="Helical" evidence="7">
    <location>
        <begin position="320"/>
        <end position="347"/>
    </location>
</feature>
<dbReference type="Proteomes" id="UP001351900">
    <property type="component" value="Unassembled WGS sequence"/>
</dbReference>
<protein>
    <submittedName>
        <fullName evidence="10">ABC transporter permease</fullName>
    </submittedName>
</protein>
<name>A0ABU7V397_9MICO</name>
<evidence type="ECO:0000256" key="3">
    <source>
        <dbReference type="ARBA" id="ARBA00022692"/>
    </source>
</evidence>
<dbReference type="InterPro" id="IPR050250">
    <property type="entry name" value="Macrolide_Exporter_MacB"/>
</dbReference>
<dbReference type="RefSeq" id="WP_331790490.1">
    <property type="nucleotide sequence ID" value="NZ_BAAAUO010000003.1"/>
</dbReference>
<evidence type="ECO:0000259" key="8">
    <source>
        <dbReference type="Pfam" id="PF02687"/>
    </source>
</evidence>
<keyword evidence="11" id="KW-1185">Reference proteome</keyword>
<comment type="similarity">
    <text evidence="6">Belongs to the ABC-4 integral membrane protein family.</text>
</comment>
<feature type="transmembrane region" description="Helical" evidence="7">
    <location>
        <begin position="275"/>
        <end position="299"/>
    </location>
</feature>
<feature type="transmembrane region" description="Helical" evidence="7">
    <location>
        <begin position="367"/>
        <end position="393"/>
    </location>
</feature>
<feature type="transmembrane region" description="Helical" evidence="7">
    <location>
        <begin position="22"/>
        <end position="43"/>
    </location>
</feature>
<keyword evidence="3 7" id="KW-0812">Transmembrane</keyword>
<reference evidence="10 11" key="1">
    <citation type="submission" date="2024-01" db="EMBL/GenBank/DDBJ databases">
        <title>the genome sequence of strain Microbacterium schleiferi NBRC 15075.</title>
        <authorList>
            <person name="Ding Y."/>
            <person name="Zhang G."/>
        </authorList>
    </citation>
    <scope>NUCLEOTIDE SEQUENCE [LARGE SCALE GENOMIC DNA]</scope>
    <source>
        <strain evidence="10 11">NBRC 15075</strain>
    </source>
</reference>
<evidence type="ECO:0000256" key="4">
    <source>
        <dbReference type="ARBA" id="ARBA00022989"/>
    </source>
</evidence>
<feature type="domain" description="ABC3 transporter permease C-terminal" evidence="8">
    <location>
        <begin position="279"/>
        <end position="394"/>
    </location>
</feature>
<dbReference type="PANTHER" id="PTHR30572:SF4">
    <property type="entry name" value="ABC TRANSPORTER PERMEASE YTRF"/>
    <property type="match status" value="1"/>
</dbReference>
<evidence type="ECO:0000256" key="6">
    <source>
        <dbReference type="ARBA" id="ARBA00038076"/>
    </source>
</evidence>
<sequence length="403" mass="42384">MSGFVGALLEAWAELRHHKLRVLLSLIGIAVSVAALTAVVALGEYQRQAAAEQSDRYGGRVATISVSASATDGGPMDWDSFDEDVSGAAARFNLSSISRLGASVSLQVQTPEWVRPVTTMLVDPAYPVIHRSTVAEGRWFVPGDEGLLAPPVVVSYPLWTALGAPPLTTHPTIEVVGAAGGTFPIVGVAPREGEWDQNKQIWMLYDGYRDRVDSLPADTGVTWELWVPEEIVPTVGALLASDVRAAAGDAVQVSVTRTDWGSRPDAQASAAMFELVTGSIAVLILVLGGLGLVNIQLVAMRQRIREIGVRRSFGATAGRIFTAVLLESVVATAVAGVVGIVLAVAIMRTPMVLAMFGALQDVPPFPVRAAITGLIASVAIGALAGFLPALVAVRSRVIDTLRV</sequence>
<organism evidence="10 11">
    <name type="scientific">Microbacterium schleiferi</name>
    <dbReference type="NCBI Taxonomy" id="69362"/>
    <lineage>
        <taxon>Bacteria</taxon>
        <taxon>Bacillati</taxon>
        <taxon>Actinomycetota</taxon>
        <taxon>Actinomycetes</taxon>
        <taxon>Micrococcales</taxon>
        <taxon>Microbacteriaceae</taxon>
        <taxon>Microbacterium</taxon>
    </lineage>
</organism>
<evidence type="ECO:0000256" key="5">
    <source>
        <dbReference type="ARBA" id="ARBA00023136"/>
    </source>
</evidence>
<keyword evidence="4 7" id="KW-1133">Transmembrane helix</keyword>
<dbReference type="InterPro" id="IPR003838">
    <property type="entry name" value="ABC3_permease_C"/>
</dbReference>
<dbReference type="PANTHER" id="PTHR30572">
    <property type="entry name" value="MEMBRANE COMPONENT OF TRANSPORTER-RELATED"/>
    <property type="match status" value="1"/>
</dbReference>
<evidence type="ECO:0000313" key="10">
    <source>
        <dbReference type="EMBL" id="MEF2253765.1"/>
    </source>
</evidence>
<dbReference type="EMBL" id="JAZHOV010000001">
    <property type="protein sequence ID" value="MEF2253765.1"/>
    <property type="molecule type" value="Genomic_DNA"/>
</dbReference>
<evidence type="ECO:0000313" key="11">
    <source>
        <dbReference type="Proteomes" id="UP001351900"/>
    </source>
</evidence>
<keyword evidence="5 7" id="KW-0472">Membrane</keyword>
<accession>A0ABU7V397</accession>
<comment type="subcellular location">
    <subcellularLocation>
        <location evidence="1">Cell membrane</location>
        <topology evidence="1">Multi-pass membrane protein</topology>
    </subcellularLocation>
</comment>
<dbReference type="Pfam" id="PF02687">
    <property type="entry name" value="FtsX"/>
    <property type="match status" value="1"/>
</dbReference>
<evidence type="ECO:0000256" key="1">
    <source>
        <dbReference type="ARBA" id="ARBA00004651"/>
    </source>
</evidence>
<comment type="caution">
    <text evidence="10">The sequence shown here is derived from an EMBL/GenBank/DDBJ whole genome shotgun (WGS) entry which is preliminary data.</text>
</comment>
<gene>
    <name evidence="10" type="ORF">V2V91_01275</name>
</gene>
<dbReference type="Pfam" id="PF12704">
    <property type="entry name" value="MacB_PCD"/>
    <property type="match status" value="1"/>
</dbReference>
<evidence type="ECO:0000256" key="7">
    <source>
        <dbReference type="SAM" id="Phobius"/>
    </source>
</evidence>
<keyword evidence="2" id="KW-1003">Cell membrane</keyword>
<evidence type="ECO:0000259" key="9">
    <source>
        <dbReference type="Pfam" id="PF12704"/>
    </source>
</evidence>
<proteinExistence type="inferred from homology"/>